<evidence type="ECO:0008006" key="3">
    <source>
        <dbReference type="Google" id="ProtNLM"/>
    </source>
</evidence>
<gene>
    <name evidence="1" type="ORF">BCR34DRAFT_574303</name>
</gene>
<dbReference type="AlphaFoldDB" id="A0A1Y1YW99"/>
<proteinExistence type="predicted"/>
<reference evidence="1 2" key="1">
    <citation type="submission" date="2016-07" db="EMBL/GenBank/DDBJ databases">
        <title>Pervasive Adenine N6-methylation of Active Genes in Fungi.</title>
        <authorList>
            <consortium name="DOE Joint Genome Institute"/>
            <person name="Mondo S.J."/>
            <person name="Dannebaum R.O."/>
            <person name="Kuo R.C."/>
            <person name="Labutti K."/>
            <person name="Haridas S."/>
            <person name="Kuo A."/>
            <person name="Salamov A."/>
            <person name="Ahrendt S.R."/>
            <person name="Lipzen A."/>
            <person name="Sullivan W."/>
            <person name="Andreopoulos W.B."/>
            <person name="Clum A."/>
            <person name="Lindquist E."/>
            <person name="Daum C."/>
            <person name="Ramamoorthy G.K."/>
            <person name="Gryganskyi A."/>
            <person name="Culley D."/>
            <person name="Magnuson J.K."/>
            <person name="James T.Y."/>
            <person name="O'Malley M.A."/>
            <person name="Stajich J.E."/>
            <person name="Spatafora J.W."/>
            <person name="Visel A."/>
            <person name="Grigoriev I.V."/>
        </authorList>
    </citation>
    <scope>NUCLEOTIDE SEQUENCE [LARGE SCALE GENOMIC DNA]</scope>
    <source>
        <strain evidence="1 2">CBS 115471</strain>
    </source>
</reference>
<sequence length="173" mass="19700">MELMDLPHMSTFLKHRVQCLNGPHARLPEYIKALVDDVIHIEGEDSEEKRTICTRALCQQLSDNFDDTYFLVAVSLTARRFPNKHTEIQIEENVSKLSAAAAFGSATAFQKYSKTTDEVWAHSSMLGIPLHAAAKEGQLHIVQIITKSLDRVYEPSKKEKIMYLKADRPFPER</sequence>
<dbReference type="EMBL" id="MCFA01000159">
    <property type="protein sequence ID" value="ORY02271.1"/>
    <property type="molecule type" value="Genomic_DNA"/>
</dbReference>
<evidence type="ECO:0000313" key="2">
    <source>
        <dbReference type="Proteomes" id="UP000193144"/>
    </source>
</evidence>
<comment type="caution">
    <text evidence="1">The sequence shown here is derived from an EMBL/GenBank/DDBJ whole genome shotgun (WGS) entry which is preliminary data.</text>
</comment>
<accession>A0A1Y1YW99</accession>
<protein>
    <recommendedName>
        <fullName evidence="3">Ankyrin repeat-containing domain protein</fullName>
    </recommendedName>
</protein>
<organism evidence="1 2">
    <name type="scientific">Clohesyomyces aquaticus</name>
    <dbReference type="NCBI Taxonomy" id="1231657"/>
    <lineage>
        <taxon>Eukaryota</taxon>
        <taxon>Fungi</taxon>
        <taxon>Dikarya</taxon>
        <taxon>Ascomycota</taxon>
        <taxon>Pezizomycotina</taxon>
        <taxon>Dothideomycetes</taxon>
        <taxon>Pleosporomycetidae</taxon>
        <taxon>Pleosporales</taxon>
        <taxon>Lindgomycetaceae</taxon>
        <taxon>Clohesyomyces</taxon>
    </lineage>
</organism>
<dbReference type="Proteomes" id="UP000193144">
    <property type="component" value="Unassembled WGS sequence"/>
</dbReference>
<name>A0A1Y1YW99_9PLEO</name>
<keyword evidence="2" id="KW-1185">Reference proteome</keyword>
<evidence type="ECO:0000313" key="1">
    <source>
        <dbReference type="EMBL" id="ORY02271.1"/>
    </source>
</evidence>